<reference evidence="1" key="1">
    <citation type="journal article" date="2019" name="Sci. Rep.">
        <title>Draft genome of Tanacetum cinerariifolium, the natural source of mosquito coil.</title>
        <authorList>
            <person name="Yamashiro T."/>
            <person name="Shiraishi A."/>
            <person name="Satake H."/>
            <person name="Nakayama K."/>
        </authorList>
    </citation>
    <scope>NUCLEOTIDE SEQUENCE</scope>
</reference>
<evidence type="ECO:0000313" key="1">
    <source>
        <dbReference type="EMBL" id="GEY70090.1"/>
    </source>
</evidence>
<comment type="caution">
    <text evidence="1">The sequence shown here is derived from an EMBL/GenBank/DDBJ whole genome shotgun (WGS) entry which is preliminary data.</text>
</comment>
<gene>
    <name evidence="1" type="ORF">Tci_442064</name>
</gene>
<accession>A0A699HVB5</accession>
<name>A0A699HVB5_TANCI</name>
<proteinExistence type="predicted"/>
<organism evidence="1">
    <name type="scientific">Tanacetum cinerariifolium</name>
    <name type="common">Dalmatian daisy</name>
    <name type="synonym">Chrysanthemum cinerariifolium</name>
    <dbReference type="NCBI Taxonomy" id="118510"/>
    <lineage>
        <taxon>Eukaryota</taxon>
        <taxon>Viridiplantae</taxon>
        <taxon>Streptophyta</taxon>
        <taxon>Embryophyta</taxon>
        <taxon>Tracheophyta</taxon>
        <taxon>Spermatophyta</taxon>
        <taxon>Magnoliopsida</taxon>
        <taxon>eudicotyledons</taxon>
        <taxon>Gunneridae</taxon>
        <taxon>Pentapetalae</taxon>
        <taxon>asterids</taxon>
        <taxon>campanulids</taxon>
        <taxon>Asterales</taxon>
        <taxon>Asteraceae</taxon>
        <taxon>Asteroideae</taxon>
        <taxon>Anthemideae</taxon>
        <taxon>Anthemidinae</taxon>
        <taxon>Tanacetum</taxon>
    </lineage>
</organism>
<dbReference type="EMBL" id="BKCJ010201503">
    <property type="protein sequence ID" value="GEY70090.1"/>
    <property type="molecule type" value="Genomic_DNA"/>
</dbReference>
<dbReference type="AlphaFoldDB" id="A0A699HVB5"/>
<feature type="non-terminal residue" evidence="1">
    <location>
        <position position="1"/>
    </location>
</feature>
<sequence>RSNRDAKYALSKLLQMGTIAKYQKLLRARPTTLGEAFSLARITKAHFKAIAEKEQKIKVKADTTLSLPSEEVSPMVKGPLDANDDILLSLRRLVDKVSSVIDDVFNIGESNVESMQEWDILHPRQRTSEEEKRVKCYVQGSERGKRVLVAAAEGGS</sequence>
<protein>
    <submittedName>
        <fullName evidence="1">Uncharacterized protein</fullName>
    </submittedName>
</protein>